<accession>A0A0D1XUH1</accession>
<evidence type="ECO:0008006" key="4">
    <source>
        <dbReference type="Google" id="ProtNLM"/>
    </source>
</evidence>
<dbReference type="Proteomes" id="UP000054302">
    <property type="component" value="Unassembled WGS sequence"/>
</dbReference>
<dbReference type="OrthoDB" id="4160156at2759"/>
<dbReference type="VEuPathDB" id="FungiDB:PV10_06348"/>
<gene>
    <name evidence="2" type="ORF">PV10_06348</name>
</gene>
<keyword evidence="3" id="KW-1185">Reference proteome</keyword>
<dbReference type="AlphaFoldDB" id="A0A0D1XUH1"/>
<evidence type="ECO:0000313" key="2">
    <source>
        <dbReference type="EMBL" id="KIV91856.1"/>
    </source>
</evidence>
<protein>
    <recommendedName>
        <fullName evidence="4">Roadblock/LAMTOR2 domain-containing protein</fullName>
    </recommendedName>
</protein>
<dbReference type="STRING" id="212818.A0A0D1XUH1"/>
<proteinExistence type="predicted"/>
<evidence type="ECO:0000256" key="1">
    <source>
        <dbReference type="SAM" id="MobiDB-lite"/>
    </source>
</evidence>
<evidence type="ECO:0000313" key="3">
    <source>
        <dbReference type="Proteomes" id="UP000054302"/>
    </source>
</evidence>
<dbReference type="GeneID" id="27324193"/>
<reference evidence="2 3" key="1">
    <citation type="submission" date="2015-01" db="EMBL/GenBank/DDBJ databases">
        <title>The Genome Sequence of Exophiala mesophila CBS40295.</title>
        <authorList>
            <consortium name="The Broad Institute Genomics Platform"/>
            <person name="Cuomo C."/>
            <person name="de Hoog S."/>
            <person name="Gorbushina A."/>
            <person name="Stielow B."/>
            <person name="Teixiera M."/>
            <person name="Abouelleil A."/>
            <person name="Chapman S.B."/>
            <person name="Priest M."/>
            <person name="Young S.K."/>
            <person name="Wortman J."/>
            <person name="Nusbaum C."/>
            <person name="Birren B."/>
        </authorList>
    </citation>
    <scope>NUCLEOTIDE SEQUENCE [LARGE SCALE GENOMIC DNA]</scope>
    <source>
        <strain evidence="2 3">CBS 40295</strain>
    </source>
</reference>
<dbReference type="RefSeq" id="XP_016223430.1">
    <property type="nucleotide sequence ID" value="XM_016371137.1"/>
</dbReference>
<name>A0A0D1XUH1_EXOME</name>
<organism evidence="2 3">
    <name type="scientific">Exophiala mesophila</name>
    <name type="common">Black yeast-like fungus</name>
    <dbReference type="NCBI Taxonomy" id="212818"/>
    <lineage>
        <taxon>Eukaryota</taxon>
        <taxon>Fungi</taxon>
        <taxon>Dikarya</taxon>
        <taxon>Ascomycota</taxon>
        <taxon>Pezizomycotina</taxon>
        <taxon>Eurotiomycetes</taxon>
        <taxon>Chaetothyriomycetidae</taxon>
        <taxon>Chaetothyriales</taxon>
        <taxon>Herpotrichiellaceae</taxon>
        <taxon>Exophiala</taxon>
    </lineage>
</organism>
<dbReference type="EMBL" id="KN847523">
    <property type="protein sequence ID" value="KIV91856.1"/>
    <property type="molecule type" value="Genomic_DNA"/>
</dbReference>
<dbReference type="HOGENOM" id="CLU_090046_0_0_1"/>
<dbReference type="OMA" id="TEGEEHY"/>
<feature type="region of interest" description="Disordered" evidence="1">
    <location>
        <begin position="115"/>
        <end position="145"/>
    </location>
</feature>
<sequence>MSQACLLDSSRLSSLLEEALEWSDHVSSLMVSSLNGSILAYAYRSSTPSIKAMRTQSTTMTAAFTVASEDVLVFEAQNMGATSVITPIADHILLAVTGPEPHAWSSKIQLNGETAKNENGNQEEGAHTRNRGQNGFADSDDEEQQQIRTDLELVGQELANMLREELSALKWPNDI</sequence>